<sequence>METSIKTSSNTLLEKVKAFSLHGENYQSLSPQIKRNKQLEEAEKISDDLEFLVFELEENIYCEILQAIIEQSSQQNDYEIKEVLLNSVANAMSQSDCIKKIDLSFLIKQIDQLKGDCLLHALDIIGLSRNLSYVEVIRRFLKHSNLEVRETAAMALSEIESFHQPG</sequence>
<name>E0UBE2_GLOV7</name>
<accession>E0UBE2</accession>
<dbReference type="RefSeq" id="WP_013320884.1">
    <property type="nucleotide sequence ID" value="NC_014501.1"/>
</dbReference>
<dbReference type="EMBL" id="CP002198">
    <property type="protein sequence ID" value="ADN12774.1"/>
    <property type="molecule type" value="Genomic_DNA"/>
</dbReference>
<dbReference type="KEGG" id="cyj:Cyan7822_0745"/>
<dbReference type="HOGENOM" id="CLU_1599984_0_0_3"/>
<protein>
    <recommendedName>
        <fullName evidence="3">PBS lyase HEAT domain protein repeat-containing protein</fullName>
    </recommendedName>
</protein>
<gene>
    <name evidence="1" type="ordered locus">Cyan7822_0745</name>
</gene>
<dbReference type="Proteomes" id="UP000008206">
    <property type="component" value="Chromosome"/>
</dbReference>
<reference evidence="2" key="1">
    <citation type="journal article" date="2011" name="MBio">
        <title>Novel metabolic attributes of the genus Cyanothece, comprising a group of unicellular nitrogen-fixing Cyanobacteria.</title>
        <authorList>
            <person name="Bandyopadhyay A."/>
            <person name="Elvitigala T."/>
            <person name="Welsh E."/>
            <person name="Stockel J."/>
            <person name="Liberton M."/>
            <person name="Min H."/>
            <person name="Sherman L.A."/>
            <person name="Pakrasi H.B."/>
        </authorList>
    </citation>
    <scope>NUCLEOTIDE SEQUENCE [LARGE SCALE GENOMIC DNA]</scope>
    <source>
        <strain evidence="2">PCC 7822</strain>
    </source>
</reference>
<keyword evidence="2" id="KW-1185">Reference proteome</keyword>
<dbReference type="AlphaFoldDB" id="E0UBE2"/>
<dbReference type="SUPFAM" id="SSF48371">
    <property type="entry name" value="ARM repeat"/>
    <property type="match status" value="1"/>
</dbReference>
<evidence type="ECO:0000313" key="1">
    <source>
        <dbReference type="EMBL" id="ADN12774.1"/>
    </source>
</evidence>
<proteinExistence type="predicted"/>
<evidence type="ECO:0008006" key="3">
    <source>
        <dbReference type="Google" id="ProtNLM"/>
    </source>
</evidence>
<dbReference type="InterPro" id="IPR016024">
    <property type="entry name" value="ARM-type_fold"/>
</dbReference>
<organism evidence="1 2">
    <name type="scientific">Gloeothece verrucosa (strain PCC 7822)</name>
    <name type="common">Cyanothece sp. (strain PCC 7822)</name>
    <dbReference type="NCBI Taxonomy" id="497965"/>
    <lineage>
        <taxon>Bacteria</taxon>
        <taxon>Bacillati</taxon>
        <taxon>Cyanobacteriota</taxon>
        <taxon>Cyanophyceae</taxon>
        <taxon>Oscillatoriophycideae</taxon>
        <taxon>Chroococcales</taxon>
        <taxon>Aphanothecaceae</taxon>
        <taxon>Gloeothece</taxon>
        <taxon>Gloeothece verrucosa</taxon>
    </lineage>
</organism>
<evidence type="ECO:0000313" key="2">
    <source>
        <dbReference type="Proteomes" id="UP000008206"/>
    </source>
</evidence>